<organism evidence="1 2">
    <name type="scientific">Clunio marinus</name>
    <dbReference type="NCBI Taxonomy" id="568069"/>
    <lineage>
        <taxon>Eukaryota</taxon>
        <taxon>Metazoa</taxon>
        <taxon>Ecdysozoa</taxon>
        <taxon>Arthropoda</taxon>
        <taxon>Hexapoda</taxon>
        <taxon>Insecta</taxon>
        <taxon>Pterygota</taxon>
        <taxon>Neoptera</taxon>
        <taxon>Endopterygota</taxon>
        <taxon>Diptera</taxon>
        <taxon>Nematocera</taxon>
        <taxon>Chironomoidea</taxon>
        <taxon>Chironomidae</taxon>
        <taxon>Clunio</taxon>
    </lineage>
</organism>
<gene>
    <name evidence="1" type="ORF">CLUMA_CG002129</name>
</gene>
<keyword evidence="2" id="KW-1185">Reference proteome</keyword>
<evidence type="ECO:0000313" key="2">
    <source>
        <dbReference type="Proteomes" id="UP000183832"/>
    </source>
</evidence>
<dbReference type="Proteomes" id="UP000183832">
    <property type="component" value="Unassembled WGS sequence"/>
</dbReference>
<reference evidence="1 2" key="1">
    <citation type="submission" date="2015-04" db="EMBL/GenBank/DDBJ databases">
        <authorList>
            <person name="Syromyatnikov M.Y."/>
            <person name="Popov V.N."/>
        </authorList>
    </citation>
    <scope>NUCLEOTIDE SEQUENCE [LARGE SCALE GENOMIC DNA]</scope>
</reference>
<protein>
    <submittedName>
        <fullName evidence="1">CLUMA_CG002129, isoform A</fullName>
    </submittedName>
</protein>
<accession>A0A1J1HJY2</accession>
<dbReference type="EMBL" id="CVRI01000006">
    <property type="protein sequence ID" value="CRK88351.1"/>
    <property type="molecule type" value="Genomic_DNA"/>
</dbReference>
<dbReference type="AlphaFoldDB" id="A0A1J1HJY2"/>
<sequence>MLGSVDSMCARGQTTEKLSEKKSIFISRRFSRLVSLFSHINLRKALNLNKARKYGDKAFVCQTIE</sequence>
<evidence type="ECO:0000313" key="1">
    <source>
        <dbReference type="EMBL" id="CRK88351.1"/>
    </source>
</evidence>
<proteinExistence type="predicted"/>
<dbReference type="OrthoDB" id="18598at2759"/>
<name>A0A1J1HJY2_9DIPT</name>